<dbReference type="Proteomes" id="UP000318939">
    <property type="component" value="Plasmid unnamed2"/>
</dbReference>
<dbReference type="CDD" id="cd19410">
    <property type="entry name" value="HK9-like_sensor"/>
    <property type="match status" value="1"/>
</dbReference>
<feature type="domain" description="CHASE3" evidence="2">
    <location>
        <begin position="47"/>
        <end position="182"/>
    </location>
</feature>
<organism evidence="3 4">
    <name type="scientific">Rhizobium rhododendri</name>
    <dbReference type="NCBI Taxonomy" id="2506430"/>
    <lineage>
        <taxon>Bacteria</taxon>
        <taxon>Pseudomonadati</taxon>
        <taxon>Pseudomonadota</taxon>
        <taxon>Alphaproteobacteria</taxon>
        <taxon>Hyphomicrobiales</taxon>
        <taxon>Rhizobiaceae</taxon>
        <taxon>Rhizobium/Agrobacterium group</taxon>
        <taxon>Rhizobium</taxon>
    </lineage>
</organism>
<reference evidence="3" key="2">
    <citation type="journal article" date="2023" name="MicrobiologyOpen">
        <title>Genomics of the tumorigenes clade of the family Rhizobiaceae and description of Rhizobium rhododendri sp. nov.</title>
        <authorList>
            <person name="Kuzmanovic N."/>
            <person name="diCenzo G.C."/>
            <person name="Bunk B."/>
            <person name="Sproeer C."/>
            <person name="Fruehling A."/>
            <person name="Neumann-Schaal M."/>
            <person name="Overmann J."/>
            <person name="Smalla K."/>
        </authorList>
    </citation>
    <scope>NUCLEOTIDE SEQUENCE</scope>
    <source>
        <strain evidence="3">Rho-6.2</strain>
        <plasmid evidence="3">unnamed2</plasmid>
    </source>
</reference>
<protein>
    <submittedName>
        <fullName evidence="3">CHASE3 domain-containing protein</fullName>
    </submittedName>
</protein>
<evidence type="ECO:0000259" key="2">
    <source>
        <dbReference type="Pfam" id="PF05227"/>
    </source>
</evidence>
<reference evidence="3" key="1">
    <citation type="journal article" date="2019" name="Phytopathology">
        <title>A Novel Group of Rhizobium tumorigenes-Like Agrobacteria Associated with Crown Gall Disease of Rhododendron and Blueberry.</title>
        <authorList>
            <person name="Kuzmanovic N."/>
            <person name="Behrens P."/>
            <person name="Idczak E."/>
            <person name="Wagner S."/>
            <person name="Gotz M."/>
            <person name="Sproer C."/>
            <person name="Bunk B."/>
            <person name="Overmann J."/>
            <person name="Smalla K."/>
        </authorList>
    </citation>
    <scope>NUCLEOTIDE SEQUENCE</scope>
    <source>
        <strain evidence="3">Rho-6.2</strain>
    </source>
</reference>
<dbReference type="Pfam" id="PF05227">
    <property type="entry name" value="CHASE3"/>
    <property type="match status" value="1"/>
</dbReference>
<evidence type="ECO:0000313" key="3">
    <source>
        <dbReference type="EMBL" id="WFS26640.1"/>
    </source>
</evidence>
<dbReference type="InterPro" id="IPR007891">
    <property type="entry name" value="CHASE3"/>
</dbReference>
<keyword evidence="1" id="KW-1133">Transmembrane helix</keyword>
<keyword evidence="4" id="KW-1185">Reference proteome</keyword>
<proteinExistence type="predicted"/>
<dbReference type="EMBL" id="CP117270">
    <property type="protein sequence ID" value="WFS26640.1"/>
    <property type="molecule type" value="Genomic_DNA"/>
</dbReference>
<name>A0ABY8ITA3_9HYPH</name>
<accession>A0ABY8ITA3</accession>
<feature type="transmembrane region" description="Helical" evidence="1">
    <location>
        <begin position="20"/>
        <end position="39"/>
    </location>
</feature>
<geneLocation type="plasmid" evidence="3 4">
    <name>unnamed2</name>
</geneLocation>
<sequence length="239" mass="26517">MMDWSWQGLRRSYLTTPVLLRSIPVGMVIACGVVATSWTHSLLSNHQQLVVHAYQVIDTTKDVLIGLDDAETGQRGYLLSGDSRYLDPYEKALTRLTQLRATLAVSISDNTVQVERVRRLNGLIDEKLADLQQSITTHDVKGFEAARTMELEMMQKATMDSIRRVIGDVTETEKSLLAARQTKVDRDEMLIRVVAILVGLASFLTRAGIEVYLARTGRASVASPRADAAVPSQSLERDC</sequence>
<keyword evidence="3" id="KW-0614">Plasmid</keyword>
<gene>
    <name evidence="3" type="ORF">PR018_27040</name>
</gene>
<dbReference type="RefSeq" id="WP_142824988.1">
    <property type="nucleotide sequence ID" value="NZ_CP117270.1"/>
</dbReference>
<evidence type="ECO:0000256" key="1">
    <source>
        <dbReference type="SAM" id="Phobius"/>
    </source>
</evidence>
<keyword evidence="1" id="KW-0472">Membrane</keyword>
<evidence type="ECO:0000313" key="4">
    <source>
        <dbReference type="Proteomes" id="UP000318939"/>
    </source>
</evidence>
<keyword evidence="1" id="KW-0812">Transmembrane</keyword>